<sequence length="568" mass="61264">MPTRLIVVLLVVAFGVISPLCTHSQEFTEQPPVDLSDYSFTNGVNSTADFTTETNATDAPDITTQEFGPRANTDGPVVSTVQTPVTQSIQASDGCTCNVTPDFCDIGCCCDVVDCGVADLSSVFNNCRQETKTGVCIESWLMFRANVDPQLVTDTGSLFCVQRANNSDSTAQTALSASKGLPSIFSPHFSLAETNSIRSSSVYKVDDVILTYYNTTSIVSVLRQPSSGAASSSCVERNPAKFLRSGSLSCSRVVSAQSCRRDSSLSFSSYFTGFSLLRVPRPSEMDISKIMIPIIPLVNPPEVTERSGSCMNVVTKVEYVITYTSAGEITAAMVNVNVTNARFGTQIMQQHTVQFQLATPSSSPPKLPLVGLEVGTPVIGWFGGRAGPLTMPGLSLRGECSPDLTNRTPILFTHNTITGCTFRSELSDCDSLRAQIYSILRGTMSPDTVAMTAGSQPQQSRVVMQECPEPSPGEVCKTGCLVPVSLSVRFLWAQRGILALPQNHILGVKYTFSCQILKCPILSPLPLTAEVIFSDTTVYPEPPRAKPQPEWKFPFGFFTRGAEELDGL</sequence>
<proteinExistence type="inferred from homology"/>
<evidence type="ECO:0000313" key="9">
    <source>
        <dbReference type="EMBL" id="KAK3528963.1"/>
    </source>
</evidence>
<dbReference type="AlphaFoldDB" id="A0AAE0UYW2"/>
<evidence type="ECO:0000259" key="7">
    <source>
        <dbReference type="Pfam" id="PF07773"/>
    </source>
</evidence>
<feature type="domain" description="Tectonic-1-3" evidence="7">
    <location>
        <begin position="373"/>
        <end position="534"/>
    </location>
</feature>
<dbReference type="InterPro" id="IPR057724">
    <property type="entry name" value="TCTN1-3_N"/>
</dbReference>
<protein>
    <recommendedName>
        <fullName evidence="11">Tectonic-3</fullName>
    </recommendedName>
</protein>
<keyword evidence="10" id="KW-1185">Reference proteome</keyword>
<keyword evidence="5" id="KW-0325">Glycoprotein</keyword>
<evidence type="ECO:0000256" key="6">
    <source>
        <dbReference type="SAM" id="SignalP"/>
    </source>
</evidence>
<evidence type="ECO:0008006" key="11">
    <source>
        <dbReference type="Google" id="ProtNLM"/>
    </source>
</evidence>
<dbReference type="Proteomes" id="UP001274896">
    <property type="component" value="Unassembled WGS sequence"/>
</dbReference>
<accession>A0AAE0UYW2</accession>
<dbReference type="Pfam" id="PF25752">
    <property type="entry name" value="DUF1619_N"/>
    <property type="match status" value="1"/>
</dbReference>
<comment type="caution">
    <text evidence="9">The sequence shown here is derived from an EMBL/GenBank/DDBJ whole genome shotgun (WGS) entry which is preliminary data.</text>
</comment>
<dbReference type="InterPro" id="IPR040354">
    <property type="entry name" value="TCTN1-3"/>
</dbReference>
<dbReference type="GO" id="GO:0007224">
    <property type="term" value="P:smoothened signaling pathway"/>
    <property type="evidence" value="ECO:0007669"/>
    <property type="project" value="TreeGrafter"/>
</dbReference>
<evidence type="ECO:0000256" key="5">
    <source>
        <dbReference type="ARBA" id="ARBA00023180"/>
    </source>
</evidence>
<evidence type="ECO:0000259" key="8">
    <source>
        <dbReference type="Pfam" id="PF25752"/>
    </source>
</evidence>
<evidence type="ECO:0000256" key="1">
    <source>
        <dbReference type="ARBA" id="ARBA00007633"/>
    </source>
</evidence>
<dbReference type="PANTHER" id="PTHR14611:SF4">
    <property type="entry name" value="TECTONIC-3"/>
    <property type="match status" value="1"/>
</dbReference>
<reference evidence="9" key="1">
    <citation type="submission" date="2023-06" db="EMBL/GenBank/DDBJ databases">
        <title>Male Hemibagrus guttatus genome.</title>
        <authorList>
            <person name="Bian C."/>
        </authorList>
    </citation>
    <scope>NUCLEOTIDE SEQUENCE</scope>
    <source>
        <strain evidence="9">Male_cb2023</strain>
        <tissue evidence="9">Muscle</tissue>
    </source>
</reference>
<evidence type="ECO:0000256" key="4">
    <source>
        <dbReference type="ARBA" id="ARBA00022794"/>
    </source>
</evidence>
<dbReference type="EMBL" id="JAUCMX010000012">
    <property type="protein sequence ID" value="KAK3528963.1"/>
    <property type="molecule type" value="Genomic_DNA"/>
</dbReference>
<gene>
    <name evidence="9" type="ORF">QTP70_014147</name>
</gene>
<feature type="domain" description="Tectonic-1-3" evidence="7">
    <location>
        <begin position="200"/>
        <end position="350"/>
    </location>
</feature>
<organism evidence="9 10">
    <name type="scientific">Hemibagrus guttatus</name>
    <dbReference type="NCBI Taxonomy" id="175788"/>
    <lineage>
        <taxon>Eukaryota</taxon>
        <taxon>Metazoa</taxon>
        <taxon>Chordata</taxon>
        <taxon>Craniata</taxon>
        <taxon>Vertebrata</taxon>
        <taxon>Euteleostomi</taxon>
        <taxon>Actinopterygii</taxon>
        <taxon>Neopterygii</taxon>
        <taxon>Teleostei</taxon>
        <taxon>Ostariophysi</taxon>
        <taxon>Siluriformes</taxon>
        <taxon>Bagridae</taxon>
        <taxon>Hemibagrus</taxon>
    </lineage>
</organism>
<keyword evidence="3 6" id="KW-0732">Signal</keyword>
<evidence type="ECO:0000313" key="10">
    <source>
        <dbReference type="Proteomes" id="UP001274896"/>
    </source>
</evidence>
<evidence type="ECO:0000256" key="3">
    <source>
        <dbReference type="ARBA" id="ARBA00022729"/>
    </source>
</evidence>
<dbReference type="InterPro" id="IPR011677">
    <property type="entry name" value="TCTN1-3_dom"/>
</dbReference>
<dbReference type="PANTHER" id="PTHR14611">
    <property type="entry name" value="TECTONIC FAMILY MEMBER"/>
    <property type="match status" value="1"/>
</dbReference>
<keyword evidence="4" id="KW-0970">Cilium biogenesis/degradation</keyword>
<comment type="subunit">
    <text evidence="2">Part of the tectonic-like complex (also named B9 complex).</text>
</comment>
<evidence type="ECO:0000256" key="2">
    <source>
        <dbReference type="ARBA" id="ARBA00011495"/>
    </source>
</evidence>
<feature type="domain" description="Tectonic-1-3 N-terminal" evidence="8">
    <location>
        <begin position="88"/>
        <end position="167"/>
    </location>
</feature>
<feature type="chain" id="PRO_5042270146" description="Tectonic-3" evidence="6">
    <location>
        <begin position="25"/>
        <end position="568"/>
    </location>
</feature>
<dbReference type="GO" id="GO:0060271">
    <property type="term" value="P:cilium assembly"/>
    <property type="evidence" value="ECO:0007669"/>
    <property type="project" value="TreeGrafter"/>
</dbReference>
<feature type="signal peptide" evidence="6">
    <location>
        <begin position="1"/>
        <end position="24"/>
    </location>
</feature>
<name>A0AAE0UYW2_9TELE</name>
<dbReference type="Pfam" id="PF07773">
    <property type="entry name" value="TCTN_DUF1619"/>
    <property type="match status" value="2"/>
</dbReference>
<comment type="similarity">
    <text evidence="1">Belongs to the tectonic family.</text>
</comment>